<dbReference type="InterPro" id="IPR019545">
    <property type="entry name" value="DM13_domain"/>
</dbReference>
<dbReference type="OrthoDB" id="2448405at2759"/>
<protein>
    <recommendedName>
        <fullName evidence="2">DM13 domain-containing protein</fullName>
    </recommendedName>
</protein>
<dbReference type="PANTHER" id="PTHR24036:SF13">
    <property type="entry name" value="PROTEIN SKELETOR, ISOFORMS D_E"/>
    <property type="match status" value="1"/>
</dbReference>
<proteinExistence type="predicted"/>
<accession>A0A9N9SJA3</accession>
<evidence type="ECO:0000313" key="3">
    <source>
        <dbReference type="EMBL" id="CAG9821912.1"/>
    </source>
</evidence>
<feature type="domain" description="DM13" evidence="2">
    <location>
        <begin position="62"/>
        <end position="133"/>
    </location>
</feature>
<name>A0A9N9SJA3_PHACE</name>
<keyword evidence="1" id="KW-0677">Repeat</keyword>
<dbReference type="AlphaFoldDB" id="A0A9N9SJA3"/>
<gene>
    <name evidence="3" type="ORF">PHAECO_LOCUS9259</name>
</gene>
<dbReference type="PROSITE" id="PS51549">
    <property type="entry name" value="DM13"/>
    <property type="match status" value="1"/>
</dbReference>
<organism evidence="3 4">
    <name type="scientific">Phaedon cochleariae</name>
    <name type="common">Mustard beetle</name>
    <dbReference type="NCBI Taxonomy" id="80249"/>
    <lineage>
        <taxon>Eukaryota</taxon>
        <taxon>Metazoa</taxon>
        <taxon>Ecdysozoa</taxon>
        <taxon>Arthropoda</taxon>
        <taxon>Hexapoda</taxon>
        <taxon>Insecta</taxon>
        <taxon>Pterygota</taxon>
        <taxon>Neoptera</taxon>
        <taxon>Endopterygota</taxon>
        <taxon>Coleoptera</taxon>
        <taxon>Polyphaga</taxon>
        <taxon>Cucujiformia</taxon>
        <taxon>Chrysomeloidea</taxon>
        <taxon>Chrysomelidae</taxon>
        <taxon>Chrysomelinae</taxon>
        <taxon>Chrysomelini</taxon>
        <taxon>Phaedon</taxon>
    </lineage>
</organism>
<dbReference type="EMBL" id="OU896711">
    <property type="protein sequence ID" value="CAG9821912.1"/>
    <property type="molecule type" value="Genomic_DNA"/>
</dbReference>
<dbReference type="Pfam" id="PF10517">
    <property type="entry name" value="DM13"/>
    <property type="match status" value="1"/>
</dbReference>
<sequence length="133" mass="14974">MVHRACRAIREVCDAANNPCGKLFECSVKVNDQENTFLDVRDWVPSLKEILRGGSHSAQYFGKLIGKLSELHHGVSGEVYAVDGRTLYIKDFTYDGQGPDDSYTLHIAFSSRISILSQTTRRSRRRQVNAINV</sequence>
<evidence type="ECO:0000256" key="1">
    <source>
        <dbReference type="ARBA" id="ARBA00022737"/>
    </source>
</evidence>
<reference evidence="3" key="2">
    <citation type="submission" date="2022-10" db="EMBL/GenBank/DDBJ databases">
        <authorList>
            <consortium name="ENA_rothamsted_submissions"/>
            <consortium name="culmorum"/>
            <person name="King R."/>
        </authorList>
    </citation>
    <scope>NUCLEOTIDE SEQUENCE</scope>
</reference>
<evidence type="ECO:0000259" key="2">
    <source>
        <dbReference type="PROSITE" id="PS51549"/>
    </source>
</evidence>
<keyword evidence="4" id="KW-1185">Reference proteome</keyword>
<dbReference type="PANTHER" id="PTHR24036">
    <property type="entry name" value="SKELETOR-RELATED"/>
    <property type="match status" value="1"/>
</dbReference>
<reference evidence="3" key="1">
    <citation type="submission" date="2022-01" db="EMBL/GenBank/DDBJ databases">
        <authorList>
            <person name="King R."/>
        </authorList>
    </citation>
    <scope>NUCLEOTIDE SEQUENCE</scope>
</reference>
<dbReference type="Proteomes" id="UP001153737">
    <property type="component" value="Chromosome 5"/>
</dbReference>
<dbReference type="InterPro" id="IPR052126">
    <property type="entry name" value="Spindle_Org/Thrombomodulin"/>
</dbReference>
<evidence type="ECO:0000313" key="4">
    <source>
        <dbReference type="Proteomes" id="UP001153737"/>
    </source>
</evidence>